<dbReference type="OrthoDB" id="6368467at2759"/>
<dbReference type="AlphaFoldDB" id="A0A5J4TDG4"/>
<evidence type="ECO:0000313" key="1">
    <source>
        <dbReference type="EMBL" id="KAA6356454.1"/>
    </source>
</evidence>
<comment type="caution">
    <text evidence="1">The sequence shown here is derived from an EMBL/GenBank/DDBJ whole genome shotgun (WGS) entry which is preliminary data.</text>
</comment>
<reference evidence="1 2" key="1">
    <citation type="submission" date="2019-03" db="EMBL/GenBank/DDBJ databases">
        <title>Single cell metagenomics reveals metabolic interactions within the superorganism composed of flagellate Streblomastix strix and complex community of Bacteroidetes bacteria on its surface.</title>
        <authorList>
            <person name="Treitli S.C."/>
            <person name="Kolisko M."/>
            <person name="Husnik F."/>
            <person name="Keeling P."/>
            <person name="Hampl V."/>
        </authorList>
    </citation>
    <scope>NUCLEOTIDE SEQUENCE [LARGE SCALE GENOMIC DNA]</scope>
    <source>
        <strain evidence="1">ST1C</strain>
    </source>
</reference>
<proteinExistence type="predicted"/>
<name>A0A5J4TDG4_9EUKA</name>
<gene>
    <name evidence="1" type="ORF">EZS28_048019</name>
</gene>
<sequence length="105" mass="11696">MNAGYDIPLDIAGYDIPLDIAGKDIPLVIAGNDIPLYKFQGMIQLSFGMTAEEDLIDLVTINIYWVIIGSNMKESALAKLEMMDLTVFAVESDELMCSEQQIYQQ</sequence>
<evidence type="ECO:0000313" key="2">
    <source>
        <dbReference type="Proteomes" id="UP000324800"/>
    </source>
</evidence>
<protein>
    <submittedName>
        <fullName evidence="1">Uncharacterized protein</fullName>
    </submittedName>
</protein>
<dbReference type="Proteomes" id="UP000324800">
    <property type="component" value="Unassembled WGS sequence"/>
</dbReference>
<organism evidence="1 2">
    <name type="scientific">Streblomastix strix</name>
    <dbReference type="NCBI Taxonomy" id="222440"/>
    <lineage>
        <taxon>Eukaryota</taxon>
        <taxon>Metamonada</taxon>
        <taxon>Preaxostyla</taxon>
        <taxon>Oxymonadida</taxon>
        <taxon>Streblomastigidae</taxon>
        <taxon>Streblomastix</taxon>
    </lineage>
</organism>
<accession>A0A5J4TDG4</accession>
<dbReference type="EMBL" id="SNRW01032945">
    <property type="protein sequence ID" value="KAA6356454.1"/>
    <property type="molecule type" value="Genomic_DNA"/>
</dbReference>